<dbReference type="SUPFAM" id="SSF52467">
    <property type="entry name" value="DHS-like NAD/FAD-binding domain"/>
    <property type="match status" value="1"/>
</dbReference>
<comment type="caution">
    <text evidence="8">The sequence shown here is derived from an EMBL/GenBank/DDBJ whole genome shotgun (WGS) entry which is preliminary data.</text>
</comment>
<evidence type="ECO:0000313" key="8">
    <source>
        <dbReference type="EMBL" id="TNY34376.1"/>
    </source>
</evidence>
<dbReference type="Proteomes" id="UP000314011">
    <property type="component" value="Unassembled WGS sequence"/>
</dbReference>
<dbReference type="Gene3D" id="3.40.50.1220">
    <property type="entry name" value="TPP-binding domain"/>
    <property type="match status" value="1"/>
</dbReference>
<dbReference type="GO" id="GO:0009097">
    <property type="term" value="P:isoleucine biosynthetic process"/>
    <property type="evidence" value="ECO:0007669"/>
    <property type="project" value="TreeGrafter"/>
</dbReference>
<protein>
    <submittedName>
        <fullName evidence="8">Thiamine pyrophosphate-binding protein</fullName>
    </submittedName>
</protein>
<reference evidence="8 9" key="1">
    <citation type="submission" date="2019-06" db="EMBL/GenBank/DDBJ databases">
        <title>Genome of new Rhodobacteraceae sp. SM1903.</title>
        <authorList>
            <person name="Ren X."/>
        </authorList>
    </citation>
    <scope>NUCLEOTIDE SEQUENCE [LARGE SCALE GENOMIC DNA]</scope>
    <source>
        <strain evidence="8 9">SM1903</strain>
    </source>
</reference>
<name>A0A5C5GM62_9RHOB</name>
<evidence type="ECO:0000259" key="7">
    <source>
        <dbReference type="Pfam" id="PF02776"/>
    </source>
</evidence>
<dbReference type="Pfam" id="PF02775">
    <property type="entry name" value="TPP_enzyme_C"/>
    <property type="match status" value="1"/>
</dbReference>
<keyword evidence="3 4" id="KW-0786">Thiamine pyrophosphate</keyword>
<dbReference type="AlphaFoldDB" id="A0A5C5GM62"/>
<evidence type="ECO:0000256" key="1">
    <source>
        <dbReference type="ARBA" id="ARBA00007812"/>
    </source>
</evidence>
<dbReference type="GO" id="GO:0005948">
    <property type="term" value="C:acetolactate synthase complex"/>
    <property type="evidence" value="ECO:0007669"/>
    <property type="project" value="TreeGrafter"/>
</dbReference>
<dbReference type="GO" id="GO:0000287">
    <property type="term" value="F:magnesium ion binding"/>
    <property type="evidence" value="ECO:0007669"/>
    <property type="project" value="InterPro"/>
</dbReference>
<dbReference type="InterPro" id="IPR000399">
    <property type="entry name" value="TPP-bd_CS"/>
</dbReference>
<organism evidence="8 9">
    <name type="scientific">Pelagovum pacificum</name>
    <dbReference type="NCBI Taxonomy" id="2588711"/>
    <lineage>
        <taxon>Bacteria</taxon>
        <taxon>Pseudomonadati</taxon>
        <taxon>Pseudomonadota</taxon>
        <taxon>Alphaproteobacteria</taxon>
        <taxon>Rhodobacterales</taxon>
        <taxon>Paracoccaceae</taxon>
        <taxon>Pelagovum</taxon>
    </lineage>
</organism>
<proteinExistence type="inferred from homology"/>
<dbReference type="InterPro" id="IPR011766">
    <property type="entry name" value="TPP_enzyme_TPP-bd"/>
</dbReference>
<evidence type="ECO:0000256" key="2">
    <source>
        <dbReference type="ARBA" id="ARBA00022679"/>
    </source>
</evidence>
<evidence type="ECO:0000256" key="4">
    <source>
        <dbReference type="RuleBase" id="RU362132"/>
    </source>
</evidence>
<evidence type="ECO:0000259" key="5">
    <source>
        <dbReference type="Pfam" id="PF00205"/>
    </source>
</evidence>
<dbReference type="PROSITE" id="PS00187">
    <property type="entry name" value="TPP_ENZYMES"/>
    <property type="match status" value="1"/>
</dbReference>
<dbReference type="CDD" id="cd00568">
    <property type="entry name" value="TPP_enzymes"/>
    <property type="match status" value="1"/>
</dbReference>
<dbReference type="InterPro" id="IPR029061">
    <property type="entry name" value="THDP-binding"/>
</dbReference>
<feature type="domain" description="Thiamine pyrophosphate enzyme N-terminal TPP-binding" evidence="7">
    <location>
        <begin position="3"/>
        <end position="117"/>
    </location>
</feature>
<dbReference type="NCBIfam" id="NF006052">
    <property type="entry name" value="PRK08199.1"/>
    <property type="match status" value="1"/>
</dbReference>
<keyword evidence="9" id="KW-1185">Reference proteome</keyword>
<gene>
    <name evidence="8" type="ORF">FHY64_10625</name>
</gene>
<dbReference type="GO" id="GO:0030976">
    <property type="term" value="F:thiamine pyrophosphate binding"/>
    <property type="evidence" value="ECO:0007669"/>
    <property type="project" value="InterPro"/>
</dbReference>
<dbReference type="Pfam" id="PF02776">
    <property type="entry name" value="TPP_enzyme_N"/>
    <property type="match status" value="1"/>
</dbReference>
<dbReference type="GO" id="GO:0050660">
    <property type="term" value="F:flavin adenine dinucleotide binding"/>
    <property type="evidence" value="ECO:0007669"/>
    <property type="project" value="TreeGrafter"/>
</dbReference>
<evidence type="ECO:0000313" key="9">
    <source>
        <dbReference type="Proteomes" id="UP000314011"/>
    </source>
</evidence>
<dbReference type="InterPro" id="IPR045229">
    <property type="entry name" value="TPP_enz"/>
</dbReference>
<dbReference type="SUPFAM" id="SSF52518">
    <property type="entry name" value="Thiamin diphosphate-binding fold (THDP-binding)"/>
    <property type="match status" value="2"/>
</dbReference>
<dbReference type="InterPro" id="IPR029035">
    <property type="entry name" value="DHS-like_NAD/FAD-binding_dom"/>
</dbReference>
<sequence length="547" mass="57975">MRHGGRILADQLVKLGVERVFSVPGESFLAALDGLHDSGIANIVCRHEGGAAMMAEATAKLTGRPGVCFVTRGPGATNASSGIHVARQDGTPMVMFVGQIARAHRDRGAFQEVDYRAMFGPLAKWVAEVDQTERLPEYIARAFRVAMAGRPGPVVLALPEDMLSARVEVADFTGVVDSRVAPDPGGIAKIMEALGKAERPMVVAGGSQWSAQAATDLARFAEAQGLPVAVDFRRQDYIDNRHPNYVGDLNVGVSPKLAKRISEADCLLLLGAKFGDIETKGYETVDPADPGRTILQVTPDPNDVGLVYGPDVALIGHVPDVVAALASQSVVRGWPELVAECRAEYEAWATPKETPGDVKLEQVVRWLSDNLPEDAIVTNGAGNYAAWLHRYFAWKGHGTQLAPTSGSMGYGFPASVAASVAHPGRTVVCMAGDGCFQMTLNEMSTAMQHGATPIVIVANNGQYGTIRMHQERQYPGRVSGTALANPDFSALARAYGGHGETVTRTEDFAAAFSRAQASGTLAVIELALDPEALSPGATLSEVRGPGR</sequence>
<keyword evidence="2" id="KW-0808">Transferase</keyword>
<feature type="domain" description="Thiamine pyrophosphate enzyme TPP-binding" evidence="6">
    <location>
        <begin position="380"/>
        <end position="525"/>
    </location>
</feature>
<dbReference type="EMBL" id="VFFF01000001">
    <property type="protein sequence ID" value="TNY34376.1"/>
    <property type="molecule type" value="Genomic_DNA"/>
</dbReference>
<dbReference type="Pfam" id="PF00205">
    <property type="entry name" value="TPP_enzyme_M"/>
    <property type="match status" value="1"/>
</dbReference>
<dbReference type="CDD" id="cd07035">
    <property type="entry name" value="TPP_PYR_POX_like"/>
    <property type="match status" value="1"/>
</dbReference>
<dbReference type="Gene3D" id="3.40.50.970">
    <property type="match status" value="2"/>
</dbReference>
<comment type="similarity">
    <text evidence="1 4">Belongs to the TPP enzyme family.</text>
</comment>
<dbReference type="OrthoDB" id="4494979at2"/>
<evidence type="ECO:0000259" key="6">
    <source>
        <dbReference type="Pfam" id="PF02775"/>
    </source>
</evidence>
<dbReference type="InterPro" id="IPR012000">
    <property type="entry name" value="Thiamin_PyroP_enz_cen_dom"/>
</dbReference>
<feature type="domain" description="Thiamine pyrophosphate enzyme central" evidence="5">
    <location>
        <begin position="187"/>
        <end position="325"/>
    </location>
</feature>
<accession>A0A5C5GM62</accession>
<dbReference type="RefSeq" id="WP_140195674.1">
    <property type="nucleotide sequence ID" value="NZ_CP065915.1"/>
</dbReference>
<dbReference type="InterPro" id="IPR012001">
    <property type="entry name" value="Thiamin_PyroP_enz_TPP-bd_dom"/>
</dbReference>
<dbReference type="GO" id="GO:0009099">
    <property type="term" value="P:L-valine biosynthetic process"/>
    <property type="evidence" value="ECO:0007669"/>
    <property type="project" value="TreeGrafter"/>
</dbReference>
<dbReference type="PANTHER" id="PTHR18968:SF120">
    <property type="entry name" value="ACETOLACTATE SYNTHASE LARGE SUBUNIT"/>
    <property type="match status" value="1"/>
</dbReference>
<dbReference type="FunFam" id="3.40.50.970:FF:000007">
    <property type="entry name" value="Acetolactate synthase"/>
    <property type="match status" value="1"/>
</dbReference>
<dbReference type="PANTHER" id="PTHR18968">
    <property type="entry name" value="THIAMINE PYROPHOSPHATE ENZYMES"/>
    <property type="match status" value="1"/>
</dbReference>
<evidence type="ECO:0000256" key="3">
    <source>
        <dbReference type="ARBA" id="ARBA00023052"/>
    </source>
</evidence>
<dbReference type="GO" id="GO:0003984">
    <property type="term" value="F:acetolactate synthase activity"/>
    <property type="evidence" value="ECO:0007669"/>
    <property type="project" value="TreeGrafter"/>
</dbReference>